<protein>
    <recommendedName>
        <fullName evidence="1">Helitron helicase-like domain-containing protein</fullName>
    </recommendedName>
</protein>
<reference evidence="2" key="1">
    <citation type="submission" date="2021-10" db="EMBL/GenBank/DDBJ databases">
        <title>Tropical sea cucumber genome reveals ecological adaptation and Cuvierian tubules defense mechanism.</title>
        <authorList>
            <person name="Chen T."/>
        </authorList>
    </citation>
    <scope>NUCLEOTIDE SEQUENCE</scope>
    <source>
        <strain evidence="2">Nanhai2018</strain>
        <tissue evidence="2">Muscle</tissue>
    </source>
</reference>
<dbReference type="EMBL" id="JAIZAY010000001">
    <property type="protein sequence ID" value="KAJ8048491.1"/>
    <property type="molecule type" value="Genomic_DNA"/>
</dbReference>
<dbReference type="AlphaFoldDB" id="A0A9Q1CNI3"/>
<accession>A0A9Q1CNI3</accession>
<keyword evidence="3" id="KW-1185">Reference proteome</keyword>
<dbReference type="InterPro" id="IPR025476">
    <property type="entry name" value="Helitron_helicase-like"/>
</dbReference>
<feature type="domain" description="Helitron helicase-like" evidence="1">
    <location>
        <begin position="2"/>
        <end position="44"/>
    </location>
</feature>
<organism evidence="2 3">
    <name type="scientific">Holothuria leucospilota</name>
    <name type="common">Black long sea cucumber</name>
    <name type="synonym">Mertensiothuria leucospilota</name>
    <dbReference type="NCBI Taxonomy" id="206669"/>
    <lineage>
        <taxon>Eukaryota</taxon>
        <taxon>Metazoa</taxon>
        <taxon>Echinodermata</taxon>
        <taxon>Eleutherozoa</taxon>
        <taxon>Echinozoa</taxon>
        <taxon>Holothuroidea</taxon>
        <taxon>Aspidochirotacea</taxon>
        <taxon>Aspidochirotida</taxon>
        <taxon>Holothuriidae</taxon>
        <taxon>Holothuria</taxon>
    </lineage>
</organism>
<dbReference type="Proteomes" id="UP001152320">
    <property type="component" value="Chromosome 1"/>
</dbReference>
<evidence type="ECO:0000313" key="3">
    <source>
        <dbReference type="Proteomes" id="UP001152320"/>
    </source>
</evidence>
<dbReference type="Pfam" id="PF14214">
    <property type="entry name" value="Helitron_like_N"/>
    <property type="match status" value="1"/>
</dbReference>
<proteinExistence type="predicted"/>
<name>A0A9Q1CNI3_HOLLE</name>
<comment type="caution">
    <text evidence="2">The sequence shown here is derived from an EMBL/GenBank/DDBJ whole genome shotgun (WGS) entry which is preliminary data.</text>
</comment>
<evidence type="ECO:0000259" key="1">
    <source>
        <dbReference type="Pfam" id="PF14214"/>
    </source>
</evidence>
<evidence type="ECO:0000313" key="2">
    <source>
        <dbReference type="EMBL" id="KAJ8048491.1"/>
    </source>
</evidence>
<sequence>MFEHRVQAFMKDVILSPAQPIGHVIDYFYRAEFQQRGWPHIHCLFWVKDAPLYGNSNTDEIVAFIDKYVSCKMPSEATEPKLHEKVLHVQMHNA</sequence>
<gene>
    <name evidence="2" type="ORF">HOLleu_00830</name>
</gene>
<dbReference type="OrthoDB" id="10064798at2759"/>